<evidence type="ECO:0000313" key="8">
    <source>
        <dbReference type="EMBL" id="MFC3193705.1"/>
    </source>
</evidence>
<keyword evidence="9" id="KW-1185">Reference proteome</keyword>
<accession>A0ABV7JA08</accession>
<evidence type="ECO:0000256" key="5">
    <source>
        <dbReference type="ARBA" id="ARBA00023136"/>
    </source>
</evidence>
<dbReference type="Pfam" id="PF02588">
    <property type="entry name" value="YitT_membrane"/>
    <property type="match status" value="1"/>
</dbReference>
<reference evidence="9" key="1">
    <citation type="journal article" date="2019" name="Int. J. Syst. Evol. Microbiol.">
        <title>The Global Catalogue of Microorganisms (GCM) 10K type strain sequencing project: providing services to taxonomists for standard genome sequencing and annotation.</title>
        <authorList>
            <consortium name="The Broad Institute Genomics Platform"/>
            <consortium name="The Broad Institute Genome Sequencing Center for Infectious Disease"/>
            <person name="Wu L."/>
            <person name="Ma J."/>
        </authorList>
    </citation>
    <scope>NUCLEOTIDE SEQUENCE [LARGE SCALE GENOMIC DNA]</scope>
    <source>
        <strain evidence="9">KCTC 42953</strain>
    </source>
</reference>
<dbReference type="PANTHER" id="PTHR33545:SF5">
    <property type="entry name" value="UPF0750 MEMBRANE PROTEIN YITT"/>
    <property type="match status" value="1"/>
</dbReference>
<evidence type="ECO:0000256" key="6">
    <source>
        <dbReference type="SAM" id="Phobius"/>
    </source>
</evidence>
<keyword evidence="2" id="KW-1003">Cell membrane</keyword>
<comment type="caution">
    <text evidence="8">The sequence shown here is derived from an EMBL/GenBank/DDBJ whole genome shotgun (WGS) entry which is preliminary data.</text>
</comment>
<feature type="transmembrane region" description="Helical" evidence="6">
    <location>
        <begin position="37"/>
        <end position="63"/>
    </location>
</feature>
<dbReference type="RefSeq" id="WP_077411488.1">
    <property type="nucleotide sequence ID" value="NZ_JBHRTS010000003.1"/>
</dbReference>
<feature type="domain" description="DUF2179" evidence="7">
    <location>
        <begin position="217"/>
        <end position="269"/>
    </location>
</feature>
<organism evidence="8 9">
    <name type="scientific">Marinicella sediminis</name>
    <dbReference type="NCBI Taxonomy" id="1792834"/>
    <lineage>
        <taxon>Bacteria</taxon>
        <taxon>Pseudomonadati</taxon>
        <taxon>Pseudomonadota</taxon>
        <taxon>Gammaproteobacteria</taxon>
        <taxon>Lysobacterales</taxon>
        <taxon>Marinicellaceae</taxon>
        <taxon>Marinicella</taxon>
    </lineage>
</organism>
<keyword evidence="4 6" id="KW-1133">Transmembrane helix</keyword>
<evidence type="ECO:0000256" key="1">
    <source>
        <dbReference type="ARBA" id="ARBA00004651"/>
    </source>
</evidence>
<dbReference type="PIRSF" id="PIRSF006483">
    <property type="entry name" value="Membrane_protein_YitT"/>
    <property type="match status" value="1"/>
</dbReference>
<name>A0ABV7JA08_9GAMM</name>
<evidence type="ECO:0000313" key="9">
    <source>
        <dbReference type="Proteomes" id="UP001595533"/>
    </source>
</evidence>
<keyword evidence="5 6" id="KW-0472">Membrane</keyword>
<dbReference type="InterPro" id="IPR019264">
    <property type="entry name" value="DUF2179"/>
</dbReference>
<proteinExistence type="predicted"/>
<evidence type="ECO:0000259" key="7">
    <source>
        <dbReference type="Pfam" id="PF10035"/>
    </source>
</evidence>
<protein>
    <submittedName>
        <fullName evidence="8">YitT family protein</fullName>
    </submittedName>
</protein>
<gene>
    <name evidence="8" type="ORF">ACFODZ_05585</name>
</gene>
<feature type="transmembrane region" description="Helical" evidence="6">
    <location>
        <begin position="140"/>
        <end position="162"/>
    </location>
</feature>
<feature type="transmembrane region" description="Helical" evidence="6">
    <location>
        <begin position="100"/>
        <end position="119"/>
    </location>
</feature>
<dbReference type="Pfam" id="PF10035">
    <property type="entry name" value="DUF2179"/>
    <property type="match status" value="1"/>
</dbReference>
<evidence type="ECO:0000256" key="4">
    <source>
        <dbReference type="ARBA" id="ARBA00022989"/>
    </source>
</evidence>
<dbReference type="EMBL" id="JBHRTS010000003">
    <property type="protein sequence ID" value="MFC3193705.1"/>
    <property type="molecule type" value="Genomic_DNA"/>
</dbReference>
<dbReference type="InterPro" id="IPR051461">
    <property type="entry name" value="UPF0750_membrane"/>
</dbReference>
<dbReference type="InterPro" id="IPR003740">
    <property type="entry name" value="YitT"/>
</dbReference>
<keyword evidence="3 6" id="KW-0812">Transmembrane</keyword>
<evidence type="ECO:0000256" key="3">
    <source>
        <dbReference type="ARBA" id="ARBA00022692"/>
    </source>
</evidence>
<dbReference type="Proteomes" id="UP001595533">
    <property type="component" value="Unassembled WGS sequence"/>
</dbReference>
<dbReference type="PANTHER" id="PTHR33545">
    <property type="entry name" value="UPF0750 MEMBRANE PROTEIN YITT-RELATED"/>
    <property type="match status" value="1"/>
</dbReference>
<feature type="transmembrane region" description="Helical" evidence="6">
    <location>
        <begin position="75"/>
        <end position="94"/>
    </location>
</feature>
<comment type="subcellular location">
    <subcellularLocation>
        <location evidence="1">Cell membrane</location>
        <topology evidence="1">Multi-pass membrane protein</topology>
    </subcellularLocation>
</comment>
<evidence type="ECO:0000256" key="2">
    <source>
        <dbReference type="ARBA" id="ARBA00022475"/>
    </source>
</evidence>
<dbReference type="Gene3D" id="3.30.70.120">
    <property type="match status" value="1"/>
</dbReference>
<sequence length="277" mass="29495">MKKYLLITSGSLILAVAVAMFLTPAQIVTGGTPGMGILLHMITSAPVGVSMLMINIPLIMAGIRYMDTAFALRSIYSMVLTAVTVDLITLYLTIPAISSMLLSTLYGGIFAGIGVGLVLKGHASAGGTTIVAKIIASHTHIKAAQVLLIMDSIIILSVGLLFKDMEKILWSMISIYVTAQVIDRILTGRVSEKTINIVSVKLPEIATAIASRMNRDGTILSGSNLSGEHTKQILFVVIDARRINQLKELVLGIDANALVVTMEASEMVGDSRISRIS</sequence>
<dbReference type="InterPro" id="IPR015867">
    <property type="entry name" value="N-reg_PII/ATP_PRibTrfase_C"/>
</dbReference>